<dbReference type="PROSITE" id="PS50995">
    <property type="entry name" value="HTH_MARR_2"/>
    <property type="match status" value="1"/>
</dbReference>
<feature type="domain" description="N-acetyltransferase" evidence="3">
    <location>
        <begin position="166"/>
        <end position="309"/>
    </location>
</feature>
<reference evidence="4" key="1">
    <citation type="submission" date="2022-05" db="EMBL/GenBank/DDBJ databases">
        <title>Schlegelella sp. nov., isolated from mangrove soil.</title>
        <authorList>
            <person name="Liu Y."/>
            <person name="Ge X."/>
            <person name="Liu W."/>
        </authorList>
    </citation>
    <scope>NUCLEOTIDE SEQUENCE</scope>
    <source>
        <strain evidence="4">S2-27</strain>
    </source>
</reference>
<dbReference type="SMART" id="SM00347">
    <property type="entry name" value="HTH_MARR"/>
    <property type="match status" value="1"/>
</dbReference>
<dbReference type="SUPFAM" id="SSF46785">
    <property type="entry name" value="Winged helix' DNA-binding domain"/>
    <property type="match status" value="1"/>
</dbReference>
<keyword evidence="5" id="KW-1185">Reference proteome</keyword>
<dbReference type="Gene3D" id="1.10.10.10">
    <property type="entry name" value="Winged helix-like DNA-binding domain superfamily/Winged helix DNA-binding domain"/>
    <property type="match status" value="1"/>
</dbReference>
<dbReference type="Pfam" id="PF00583">
    <property type="entry name" value="Acetyltransf_1"/>
    <property type="match status" value="1"/>
</dbReference>
<dbReference type="InterPro" id="IPR050769">
    <property type="entry name" value="NAT_camello-type"/>
</dbReference>
<evidence type="ECO:0000256" key="1">
    <source>
        <dbReference type="ARBA" id="ARBA00022679"/>
    </source>
</evidence>
<protein>
    <submittedName>
        <fullName evidence="4">Helix-turn-helix domain-containing GNAT family N-acetyltransferase</fullName>
    </submittedName>
</protein>
<keyword evidence="1" id="KW-0808">Transferase</keyword>
<dbReference type="Pfam" id="PF12802">
    <property type="entry name" value="MarR_2"/>
    <property type="match status" value="1"/>
</dbReference>
<name>A0ABT0YN86_9BURK</name>
<dbReference type="CDD" id="cd00090">
    <property type="entry name" value="HTH_ARSR"/>
    <property type="match status" value="1"/>
</dbReference>
<dbReference type="InterPro" id="IPR011991">
    <property type="entry name" value="ArsR-like_HTH"/>
</dbReference>
<dbReference type="InterPro" id="IPR000835">
    <property type="entry name" value="HTH_MarR-typ"/>
</dbReference>
<dbReference type="PANTHER" id="PTHR13947">
    <property type="entry name" value="GNAT FAMILY N-ACETYLTRANSFERASE"/>
    <property type="match status" value="1"/>
</dbReference>
<dbReference type="Proteomes" id="UP001165541">
    <property type="component" value="Unassembled WGS sequence"/>
</dbReference>
<evidence type="ECO:0000259" key="3">
    <source>
        <dbReference type="PROSITE" id="PS51186"/>
    </source>
</evidence>
<feature type="domain" description="HTH marR-type" evidence="2">
    <location>
        <begin position="1"/>
        <end position="142"/>
    </location>
</feature>
<gene>
    <name evidence="4" type="ORF">M8A51_11715</name>
</gene>
<dbReference type="EMBL" id="JAMKFE010000006">
    <property type="protein sequence ID" value="MCM5680198.1"/>
    <property type="molecule type" value="Genomic_DNA"/>
</dbReference>
<dbReference type="InterPro" id="IPR036388">
    <property type="entry name" value="WH-like_DNA-bd_sf"/>
</dbReference>
<dbReference type="CDD" id="cd04301">
    <property type="entry name" value="NAT_SF"/>
    <property type="match status" value="1"/>
</dbReference>
<dbReference type="InterPro" id="IPR000182">
    <property type="entry name" value="GNAT_dom"/>
</dbReference>
<sequence>MSLSPTLERRIDRVRAFNRFYTRAIGVLDEGLLASPFSLTEARVLWELAHRAPLTATALGRELKLDAGYLSRLLRSLRERGLVRAQTSPDDARQQLLSLTPRGQRAFAPLDRRSHEQTAGLLHALGETGQQQLVDAMQRIESVLGTPAAPATWSLRAPRPGDIGWVVQRHGELYGQEYGWDWRFEALVARICADFVDHHRPEREACWIAEQDGRRIGCVFLVQATPTIAQLRMLLVEPGTRGQGVGAALVQQCEAYARRQGYRKIRLWTNSVLTAARRIYEKAGYRLVKSEPHESFGHRLVGETWEMKL</sequence>
<evidence type="ECO:0000313" key="5">
    <source>
        <dbReference type="Proteomes" id="UP001165541"/>
    </source>
</evidence>
<comment type="caution">
    <text evidence="4">The sequence shown here is derived from an EMBL/GenBank/DDBJ whole genome shotgun (WGS) entry which is preliminary data.</text>
</comment>
<organism evidence="4 5">
    <name type="scientific">Caldimonas mangrovi</name>
    <dbReference type="NCBI Taxonomy" id="2944811"/>
    <lineage>
        <taxon>Bacteria</taxon>
        <taxon>Pseudomonadati</taxon>
        <taxon>Pseudomonadota</taxon>
        <taxon>Betaproteobacteria</taxon>
        <taxon>Burkholderiales</taxon>
        <taxon>Sphaerotilaceae</taxon>
        <taxon>Caldimonas</taxon>
    </lineage>
</organism>
<dbReference type="PROSITE" id="PS51186">
    <property type="entry name" value="GNAT"/>
    <property type="match status" value="1"/>
</dbReference>
<dbReference type="InterPro" id="IPR016181">
    <property type="entry name" value="Acyl_CoA_acyltransferase"/>
</dbReference>
<accession>A0ABT0YN86</accession>
<dbReference type="SUPFAM" id="SSF55729">
    <property type="entry name" value="Acyl-CoA N-acyltransferases (Nat)"/>
    <property type="match status" value="1"/>
</dbReference>
<evidence type="ECO:0000313" key="4">
    <source>
        <dbReference type="EMBL" id="MCM5680198.1"/>
    </source>
</evidence>
<proteinExistence type="predicted"/>
<dbReference type="PANTHER" id="PTHR13947:SF37">
    <property type="entry name" value="LD18367P"/>
    <property type="match status" value="1"/>
</dbReference>
<dbReference type="RefSeq" id="WP_251778608.1">
    <property type="nucleotide sequence ID" value="NZ_JAMKFE010000006.1"/>
</dbReference>
<dbReference type="Gene3D" id="3.40.630.30">
    <property type="match status" value="1"/>
</dbReference>
<dbReference type="InterPro" id="IPR036390">
    <property type="entry name" value="WH_DNA-bd_sf"/>
</dbReference>
<evidence type="ECO:0000259" key="2">
    <source>
        <dbReference type="PROSITE" id="PS50995"/>
    </source>
</evidence>